<comment type="subcellular location">
    <subcellularLocation>
        <location evidence="1">Membrane</location>
        <topology evidence="1">Multi-pass membrane protein</topology>
    </subcellularLocation>
</comment>
<dbReference type="Pfam" id="PF00892">
    <property type="entry name" value="EamA"/>
    <property type="match status" value="2"/>
</dbReference>
<evidence type="ECO:0000256" key="1">
    <source>
        <dbReference type="ARBA" id="ARBA00004141"/>
    </source>
</evidence>
<feature type="transmembrane region" description="Helical" evidence="7">
    <location>
        <begin position="61"/>
        <end position="81"/>
    </location>
</feature>
<evidence type="ECO:0000256" key="7">
    <source>
        <dbReference type="SAM" id="Phobius"/>
    </source>
</evidence>
<accession>A0A4Y9RVB1</accession>
<dbReference type="GO" id="GO:0016020">
    <property type="term" value="C:membrane"/>
    <property type="evidence" value="ECO:0007669"/>
    <property type="project" value="UniProtKB-SubCell"/>
</dbReference>
<comment type="similarity">
    <text evidence="2">Belongs to the EamA transporter family.</text>
</comment>
<dbReference type="EMBL" id="SPVF01000257">
    <property type="protein sequence ID" value="TFW11559.1"/>
    <property type="molecule type" value="Genomic_DNA"/>
</dbReference>
<dbReference type="InterPro" id="IPR050638">
    <property type="entry name" value="AA-Vitamin_Transporters"/>
</dbReference>
<feature type="transmembrane region" description="Helical" evidence="7">
    <location>
        <begin position="115"/>
        <end position="132"/>
    </location>
</feature>
<keyword evidence="4 7" id="KW-1133">Transmembrane helix</keyword>
<sequence length="312" mass="32604">MLLGFVGVAMFSLTLPFTRMAVADLDPVFVALGRALVAAVLGALWLLWQRAPLPKRDDIKPLAWVAGGCILGFPLLTSIALRHVPASHGAVLIGILPLATAAISALRGNDKPSPGFWLAACTGSAIVIGYALRQSGGHFALADLMLLAAVLCAAAGYAEGGKLSQTMGGEATICWALLLAVPVLLPLLYWYTFTHSTGTATAGGPAWIGFAYVSAISMFIGFFFWYRGLALGGIARVGQVQLLQPVLTLFGAAALLGEPLRLSNLLFAGAVIAVVAVGRRMRVARPAAPPAAEERDPHAEMYAPESFAGQVK</sequence>
<feature type="transmembrane region" description="Helical" evidence="7">
    <location>
        <begin position="138"/>
        <end position="158"/>
    </location>
</feature>
<dbReference type="OrthoDB" id="9784288at2"/>
<proteinExistence type="inferred from homology"/>
<gene>
    <name evidence="9" type="ORF">E4L96_21030</name>
</gene>
<dbReference type="PANTHER" id="PTHR32322:SF2">
    <property type="entry name" value="EAMA DOMAIN-CONTAINING PROTEIN"/>
    <property type="match status" value="1"/>
</dbReference>
<dbReference type="InterPro" id="IPR000620">
    <property type="entry name" value="EamA_dom"/>
</dbReference>
<evidence type="ECO:0000256" key="2">
    <source>
        <dbReference type="ARBA" id="ARBA00007362"/>
    </source>
</evidence>
<evidence type="ECO:0000256" key="6">
    <source>
        <dbReference type="SAM" id="MobiDB-lite"/>
    </source>
</evidence>
<evidence type="ECO:0000256" key="4">
    <source>
        <dbReference type="ARBA" id="ARBA00022989"/>
    </source>
</evidence>
<dbReference type="PANTHER" id="PTHR32322">
    <property type="entry name" value="INNER MEMBRANE TRANSPORTER"/>
    <property type="match status" value="1"/>
</dbReference>
<feature type="transmembrane region" description="Helical" evidence="7">
    <location>
        <begin position="31"/>
        <end position="49"/>
    </location>
</feature>
<dbReference type="AlphaFoldDB" id="A0A4Y9RVB1"/>
<dbReference type="SUPFAM" id="SSF103481">
    <property type="entry name" value="Multidrug resistance efflux transporter EmrE"/>
    <property type="match status" value="2"/>
</dbReference>
<dbReference type="InterPro" id="IPR037185">
    <property type="entry name" value="EmrE-like"/>
</dbReference>
<organism evidence="9 10">
    <name type="scientific">Zemynaea arenosa</name>
    <dbReference type="NCBI Taxonomy" id="2561931"/>
    <lineage>
        <taxon>Bacteria</taxon>
        <taxon>Pseudomonadati</taxon>
        <taxon>Pseudomonadota</taxon>
        <taxon>Betaproteobacteria</taxon>
        <taxon>Burkholderiales</taxon>
        <taxon>Oxalobacteraceae</taxon>
        <taxon>Telluria group</taxon>
        <taxon>Zemynaea</taxon>
    </lineage>
</organism>
<reference evidence="9 10" key="1">
    <citation type="submission" date="2019-03" db="EMBL/GenBank/DDBJ databases">
        <title>Draft Genome Sequence of Massilia arenosa sp. nov., a Novel Massilia Species Isolated from a Sandy-loam Maize Soil.</title>
        <authorList>
            <person name="Raths R."/>
            <person name="Peta V."/>
            <person name="Bucking H."/>
        </authorList>
    </citation>
    <scope>NUCLEOTIDE SEQUENCE [LARGE SCALE GENOMIC DNA]</scope>
    <source>
        <strain evidence="9 10">MC02</strain>
    </source>
</reference>
<feature type="transmembrane region" description="Helical" evidence="7">
    <location>
        <begin position="204"/>
        <end position="225"/>
    </location>
</feature>
<feature type="transmembrane region" description="Helical" evidence="7">
    <location>
        <begin position="262"/>
        <end position="278"/>
    </location>
</feature>
<evidence type="ECO:0000256" key="3">
    <source>
        <dbReference type="ARBA" id="ARBA00022692"/>
    </source>
</evidence>
<feature type="region of interest" description="Disordered" evidence="6">
    <location>
        <begin position="287"/>
        <end position="312"/>
    </location>
</feature>
<feature type="transmembrane region" description="Helical" evidence="7">
    <location>
        <begin position="237"/>
        <end position="256"/>
    </location>
</feature>
<feature type="domain" description="EamA" evidence="8">
    <location>
        <begin position="142"/>
        <end position="276"/>
    </location>
</feature>
<evidence type="ECO:0000313" key="10">
    <source>
        <dbReference type="Proteomes" id="UP000298438"/>
    </source>
</evidence>
<feature type="transmembrane region" description="Helical" evidence="7">
    <location>
        <begin position="87"/>
        <end position="106"/>
    </location>
</feature>
<keyword evidence="3 7" id="KW-0812">Transmembrane</keyword>
<evidence type="ECO:0000256" key="5">
    <source>
        <dbReference type="ARBA" id="ARBA00023136"/>
    </source>
</evidence>
<name>A0A4Y9RVB1_9BURK</name>
<keyword evidence="10" id="KW-1185">Reference proteome</keyword>
<dbReference type="Proteomes" id="UP000298438">
    <property type="component" value="Unassembled WGS sequence"/>
</dbReference>
<comment type="caution">
    <text evidence="9">The sequence shown here is derived from an EMBL/GenBank/DDBJ whole genome shotgun (WGS) entry which is preliminary data.</text>
</comment>
<protein>
    <submittedName>
        <fullName evidence="9">DMT family transporter</fullName>
    </submittedName>
</protein>
<evidence type="ECO:0000313" key="9">
    <source>
        <dbReference type="EMBL" id="TFW11559.1"/>
    </source>
</evidence>
<evidence type="ECO:0000259" key="8">
    <source>
        <dbReference type="Pfam" id="PF00892"/>
    </source>
</evidence>
<keyword evidence="5 7" id="KW-0472">Membrane</keyword>
<feature type="transmembrane region" description="Helical" evidence="7">
    <location>
        <begin position="170"/>
        <end position="192"/>
    </location>
</feature>
<feature type="domain" description="EamA" evidence="8">
    <location>
        <begin position="2"/>
        <end position="123"/>
    </location>
</feature>